<dbReference type="SUPFAM" id="SSF109854">
    <property type="entry name" value="DinB/YfiT-like putative metalloenzymes"/>
    <property type="match status" value="1"/>
</dbReference>
<dbReference type="Proteomes" id="UP000579945">
    <property type="component" value="Unassembled WGS sequence"/>
</dbReference>
<proteinExistence type="predicted"/>
<comment type="caution">
    <text evidence="1">The sequence shown here is derived from an EMBL/GenBank/DDBJ whole genome shotgun (WGS) entry which is preliminary data.</text>
</comment>
<dbReference type="NCBIfam" id="TIGR03083">
    <property type="entry name" value="maleylpyruvate isomerase family mycothiol-dependent enzyme"/>
    <property type="match status" value="1"/>
</dbReference>
<organism evidence="1 2">
    <name type="scientific">Nonomuraea dietziae</name>
    <dbReference type="NCBI Taxonomy" id="65515"/>
    <lineage>
        <taxon>Bacteria</taxon>
        <taxon>Bacillati</taxon>
        <taxon>Actinomycetota</taxon>
        <taxon>Actinomycetes</taxon>
        <taxon>Streptosporangiales</taxon>
        <taxon>Streptosporangiaceae</taxon>
        <taxon>Nonomuraea</taxon>
    </lineage>
</organism>
<dbReference type="RefSeq" id="WP_183659133.1">
    <property type="nucleotide sequence ID" value="NZ_BAAAXX010000044.1"/>
</dbReference>
<name>A0A7W5V802_9ACTN</name>
<protein>
    <submittedName>
        <fullName evidence="1">Uncharacterized protein (TIGR03085 family)</fullName>
    </submittedName>
</protein>
<accession>A0A7W5V802</accession>
<dbReference type="InterPro" id="IPR017517">
    <property type="entry name" value="Maleyloyr_isom"/>
</dbReference>
<evidence type="ECO:0000313" key="1">
    <source>
        <dbReference type="EMBL" id="MBB3732256.1"/>
    </source>
</evidence>
<sequence length="209" mass="22817">MTHARSERTALCDLFDRLGPDAPTLCTGWSTYDLAAHLVLRERRLDAGAGIALRPLAGYTASVQRGLKAKHPFPELVGLVRTPGGLYGLLPPLDEAVNTLEYFVHHEDVRRAQPSWEPRELPDDLERLLWKRLDMAAKLMLRKSPVGVVLHRLGGGVAIGGAKDGPKVEVTGKASELLLFCFGRQEHARVDLTGDPDAVARVTHAPLGI</sequence>
<keyword evidence="2" id="KW-1185">Reference proteome</keyword>
<reference evidence="1 2" key="1">
    <citation type="submission" date="2020-08" db="EMBL/GenBank/DDBJ databases">
        <title>Sequencing the genomes of 1000 actinobacteria strains.</title>
        <authorList>
            <person name="Klenk H.-P."/>
        </authorList>
    </citation>
    <scope>NUCLEOTIDE SEQUENCE [LARGE SCALE GENOMIC DNA]</scope>
    <source>
        <strain evidence="1 2">DSM 44320</strain>
    </source>
</reference>
<dbReference type="InterPro" id="IPR034660">
    <property type="entry name" value="DinB/YfiT-like"/>
</dbReference>
<dbReference type="EMBL" id="JACIBV010000001">
    <property type="protein sequence ID" value="MBB3732256.1"/>
    <property type="molecule type" value="Genomic_DNA"/>
</dbReference>
<dbReference type="NCBIfam" id="TIGR03085">
    <property type="entry name" value="TIGR03085 family metal-binding protein"/>
    <property type="match status" value="1"/>
</dbReference>
<gene>
    <name evidence="1" type="ORF">FHR33_008116</name>
</gene>
<dbReference type="AlphaFoldDB" id="A0A7W5V802"/>
<evidence type="ECO:0000313" key="2">
    <source>
        <dbReference type="Proteomes" id="UP000579945"/>
    </source>
</evidence>
<dbReference type="InterPro" id="IPR017519">
    <property type="entry name" value="CHP03085"/>
</dbReference>
<dbReference type="GeneID" id="95394303"/>